<gene>
    <name evidence="2" type="ORF">LTRI10_LOCUS20148</name>
</gene>
<dbReference type="AlphaFoldDB" id="A0AAV2DY80"/>
<sequence>MEEVNDLLATSKQKQRDAQPPLPIKSIVKIISTEDEINSQDSSTQKESPPLTSALWSTLEPTANREHLSYREAFNQMEGSEYDLEDCMIHFPDVIDQGFSRMKVVEDFMGTVMDRD</sequence>
<reference evidence="2 3" key="1">
    <citation type="submission" date="2024-04" db="EMBL/GenBank/DDBJ databases">
        <authorList>
            <person name="Fracassetti M."/>
        </authorList>
    </citation>
    <scope>NUCLEOTIDE SEQUENCE [LARGE SCALE GENOMIC DNA]</scope>
</reference>
<organism evidence="2 3">
    <name type="scientific">Linum trigynum</name>
    <dbReference type="NCBI Taxonomy" id="586398"/>
    <lineage>
        <taxon>Eukaryota</taxon>
        <taxon>Viridiplantae</taxon>
        <taxon>Streptophyta</taxon>
        <taxon>Embryophyta</taxon>
        <taxon>Tracheophyta</taxon>
        <taxon>Spermatophyta</taxon>
        <taxon>Magnoliopsida</taxon>
        <taxon>eudicotyledons</taxon>
        <taxon>Gunneridae</taxon>
        <taxon>Pentapetalae</taxon>
        <taxon>rosids</taxon>
        <taxon>fabids</taxon>
        <taxon>Malpighiales</taxon>
        <taxon>Linaceae</taxon>
        <taxon>Linum</taxon>
    </lineage>
</organism>
<protein>
    <submittedName>
        <fullName evidence="2">Uncharacterized protein</fullName>
    </submittedName>
</protein>
<proteinExistence type="predicted"/>
<evidence type="ECO:0000256" key="1">
    <source>
        <dbReference type="SAM" id="MobiDB-lite"/>
    </source>
</evidence>
<feature type="region of interest" description="Disordered" evidence="1">
    <location>
        <begin position="1"/>
        <end position="23"/>
    </location>
</feature>
<evidence type="ECO:0000313" key="3">
    <source>
        <dbReference type="Proteomes" id="UP001497516"/>
    </source>
</evidence>
<dbReference type="Proteomes" id="UP001497516">
    <property type="component" value="Chromosome 3"/>
</dbReference>
<accession>A0AAV2DY80</accession>
<dbReference type="EMBL" id="OZ034816">
    <property type="protein sequence ID" value="CAL1378574.1"/>
    <property type="molecule type" value="Genomic_DNA"/>
</dbReference>
<name>A0AAV2DY80_9ROSI</name>
<evidence type="ECO:0000313" key="2">
    <source>
        <dbReference type="EMBL" id="CAL1378574.1"/>
    </source>
</evidence>
<keyword evidence="3" id="KW-1185">Reference proteome</keyword>